<organism evidence="1 2">
    <name type="scientific">Shewanella fodinae</name>
    <dbReference type="NCBI Taxonomy" id="552357"/>
    <lineage>
        <taxon>Bacteria</taxon>
        <taxon>Pseudomonadati</taxon>
        <taxon>Pseudomonadota</taxon>
        <taxon>Gammaproteobacteria</taxon>
        <taxon>Alteromonadales</taxon>
        <taxon>Shewanellaceae</taxon>
        <taxon>Shewanella</taxon>
    </lineage>
</organism>
<dbReference type="RefSeq" id="WP_133037993.1">
    <property type="nucleotide sequence ID" value="NZ_SLWF01000004.1"/>
</dbReference>
<evidence type="ECO:0008006" key="3">
    <source>
        <dbReference type="Google" id="ProtNLM"/>
    </source>
</evidence>
<gene>
    <name evidence="1" type="ORF">EDC91_1044</name>
</gene>
<sequence>MSHSPRKTGKEKGRAQSAKICAALLISAPTQKPEQLDYKTISGDTLPSCLLKVAKGHIECEMLRIVYQHPFINTFQMQDKLGVSNAAQHSRQLNKKLFKLGYQIAKFPLKGHNRFWLWALQKEVSSNDR</sequence>
<evidence type="ECO:0000313" key="2">
    <source>
        <dbReference type="Proteomes" id="UP000294832"/>
    </source>
</evidence>
<dbReference type="AlphaFoldDB" id="A0A4R2FF45"/>
<proteinExistence type="predicted"/>
<dbReference type="EMBL" id="SLWF01000004">
    <property type="protein sequence ID" value="TCN87873.1"/>
    <property type="molecule type" value="Genomic_DNA"/>
</dbReference>
<reference evidence="1 2" key="1">
    <citation type="submission" date="2019-03" db="EMBL/GenBank/DDBJ databases">
        <title>Freshwater and sediment microbial communities from various areas in North America, analyzing microbe dynamics in response to fracking.</title>
        <authorList>
            <person name="Lamendella R."/>
        </authorList>
    </citation>
    <scope>NUCLEOTIDE SEQUENCE [LARGE SCALE GENOMIC DNA]</scope>
    <source>
        <strain evidence="1 2">74A</strain>
    </source>
</reference>
<name>A0A4R2FF45_9GAMM</name>
<protein>
    <recommendedName>
        <fullName evidence="3">Helix-turn-helix protein</fullName>
    </recommendedName>
</protein>
<comment type="caution">
    <text evidence="1">The sequence shown here is derived from an EMBL/GenBank/DDBJ whole genome shotgun (WGS) entry which is preliminary data.</text>
</comment>
<keyword evidence="2" id="KW-1185">Reference proteome</keyword>
<evidence type="ECO:0000313" key="1">
    <source>
        <dbReference type="EMBL" id="TCN87873.1"/>
    </source>
</evidence>
<accession>A0A4R2FF45</accession>
<dbReference type="Proteomes" id="UP000294832">
    <property type="component" value="Unassembled WGS sequence"/>
</dbReference>